<dbReference type="Gene3D" id="3.40.190.10">
    <property type="entry name" value="Periplasmic binding protein-like II"/>
    <property type="match status" value="1"/>
</dbReference>
<dbReference type="RefSeq" id="WP_077448051.1">
    <property type="nucleotide sequence ID" value="NZ_FUGD01000055.1"/>
</dbReference>
<dbReference type="EMBL" id="FUGD01000055">
    <property type="protein sequence ID" value="SJM36649.1"/>
    <property type="molecule type" value="Genomic_DNA"/>
</dbReference>
<keyword evidence="2" id="KW-1133">Transmembrane helix</keyword>
<evidence type="ECO:0000256" key="2">
    <source>
        <dbReference type="SAM" id="Phobius"/>
    </source>
</evidence>
<dbReference type="Proteomes" id="UP000188169">
    <property type="component" value="Unassembled WGS sequence"/>
</dbReference>
<keyword evidence="4" id="KW-1185">Reference proteome</keyword>
<evidence type="ECO:0000313" key="3">
    <source>
        <dbReference type="EMBL" id="SJM36649.1"/>
    </source>
</evidence>
<evidence type="ECO:0000313" key="4">
    <source>
        <dbReference type="Proteomes" id="UP000188169"/>
    </source>
</evidence>
<accession>A0A1R4EDZ9</accession>
<protein>
    <submittedName>
        <fullName evidence="3">Uncharacterized protein</fullName>
    </submittedName>
</protein>
<dbReference type="AlphaFoldDB" id="A0A1R4EDZ9"/>
<gene>
    <name evidence="3" type="ORF">A1019T_00612</name>
</gene>
<keyword evidence="2" id="KW-0812">Transmembrane</keyword>
<proteinExistence type="predicted"/>
<name>A0A1R4EDZ9_9GAMM</name>
<feature type="region of interest" description="Disordered" evidence="1">
    <location>
        <begin position="128"/>
        <end position="150"/>
    </location>
</feature>
<sequence length="247" mass="27549">MKLTQTPVLFYFLLGLSLALLGLSTLLMFMRSHNQSISHPLPVSYDEDLGLSKNEESPKPQQALHIVANHELKQPLSDILSKFKHHNPHITTTVNYVDNSQIRSYLSENPETHLVLTDAPTMKRIEDSFKSNSSNSAKPDSTDSSLSEKNITPPFDFAMSKSNFSNEGSQVKFQGYILESIKDTAAQDNNGSSAAMIFRHFLLSSSVQKVLKSSELESIETYQNSVDDLFNTDANSDVDVSVEEMLE</sequence>
<feature type="compositionally biased region" description="Polar residues" evidence="1">
    <location>
        <begin position="130"/>
        <end position="150"/>
    </location>
</feature>
<reference evidence="4" key="1">
    <citation type="submission" date="2017-02" db="EMBL/GenBank/DDBJ databases">
        <authorList>
            <person name="Mornico D."/>
        </authorList>
    </citation>
    <scope>NUCLEOTIDE SEQUENCE [LARGE SCALE GENOMIC DNA]</scope>
</reference>
<feature type="transmembrane region" description="Helical" evidence="2">
    <location>
        <begin position="6"/>
        <end position="29"/>
    </location>
</feature>
<evidence type="ECO:0000256" key="1">
    <source>
        <dbReference type="SAM" id="MobiDB-lite"/>
    </source>
</evidence>
<organism evidence="3 4">
    <name type="scientific">Psychrobacter pasteurii</name>
    <dbReference type="NCBI Taxonomy" id="1945520"/>
    <lineage>
        <taxon>Bacteria</taxon>
        <taxon>Pseudomonadati</taxon>
        <taxon>Pseudomonadota</taxon>
        <taxon>Gammaproteobacteria</taxon>
        <taxon>Moraxellales</taxon>
        <taxon>Moraxellaceae</taxon>
        <taxon>Psychrobacter</taxon>
    </lineage>
</organism>
<keyword evidence="2" id="KW-0472">Membrane</keyword>